<keyword evidence="3" id="KW-0201">Cytochrome c-type biogenesis</keyword>
<sequence>MVAVVERTASRTPKGLGPVGWARWGWRTLTSMRTALLLLLLLALAAVPGSLLPQQGVNPSRVAAYRDEHPDLAPWVDRLGGFAVYSSPWFAAVYLLLFASLIGCVVPRARLHLRAIRSRPPATPSRLERLQEHRLLSSAAPAADVLTAAREALDAGRYRHDDHPSSVAAEKGYLKETGNLVFHVALLLLLVAFAYGHLLGYTGNRVVTEGEGFGNGQYDSVSYGASAGPGDVVPFTLHLDSLDVRYQQDGDQRGAPRGFDAKVRWTMGARSGTADIAPNEPLVVDGDKVFLTGNGYSLVFTVRDKDGTVVSKERPSVFLPRDGNNTSIGAVKVPEADGGLAFQGVFLPTELMDSKQGPISIFPDLLIPKVFLTAYTGVDASASVYTLDTTHLKQVSDNGVKWTRSIGIGETATLPDGSSITLDTVRRFANFQVSNSTGNLPTLAAAVLALAGLTMSLLMRQRRVWVRATPGADGRTVVEVAGLGKGDSEGLRAEVDALAAELARRLGEQPPDLRPPGPRTDTPQVAHREEST</sequence>
<dbReference type="GO" id="GO:0017004">
    <property type="term" value="P:cytochrome complex assembly"/>
    <property type="evidence" value="ECO:0007669"/>
    <property type="project" value="UniProtKB-KW"/>
</dbReference>
<keyword evidence="4 7" id="KW-1133">Transmembrane helix</keyword>
<dbReference type="PANTHER" id="PTHR31566:SF0">
    <property type="entry name" value="CYTOCHROME C BIOGENESIS PROTEIN CCS1, CHLOROPLASTIC"/>
    <property type="match status" value="1"/>
</dbReference>
<feature type="transmembrane region" description="Helical" evidence="7">
    <location>
        <begin position="88"/>
        <end position="109"/>
    </location>
</feature>
<evidence type="ECO:0000256" key="3">
    <source>
        <dbReference type="ARBA" id="ARBA00022748"/>
    </source>
</evidence>
<keyword evidence="2 7" id="KW-0812">Transmembrane</keyword>
<dbReference type="Proteomes" id="UP000281955">
    <property type="component" value="Unassembled WGS sequence"/>
</dbReference>
<feature type="transmembrane region" description="Helical" evidence="7">
    <location>
        <begin position="180"/>
        <end position="198"/>
    </location>
</feature>
<evidence type="ECO:0000256" key="5">
    <source>
        <dbReference type="ARBA" id="ARBA00023136"/>
    </source>
</evidence>
<dbReference type="PANTHER" id="PTHR31566">
    <property type="entry name" value="CYTOCHROME C BIOGENESIS PROTEIN CCS1, CHLOROPLASTIC"/>
    <property type="match status" value="1"/>
</dbReference>
<comment type="subcellular location">
    <subcellularLocation>
        <location evidence="1">Membrane</location>
        <topology evidence="1">Multi-pass membrane protein</topology>
    </subcellularLocation>
</comment>
<name>A0A420XL63_9ACTN</name>
<feature type="domain" description="ResB-like" evidence="8">
    <location>
        <begin position="32"/>
        <end position="496"/>
    </location>
</feature>
<organism evidence="9 10">
    <name type="scientific">Motilibacter peucedani</name>
    <dbReference type="NCBI Taxonomy" id="598650"/>
    <lineage>
        <taxon>Bacteria</taxon>
        <taxon>Bacillati</taxon>
        <taxon>Actinomycetota</taxon>
        <taxon>Actinomycetes</taxon>
        <taxon>Motilibacterales</taxon>
        <taxon>Motilibacteraceae</taxon>
        <taxon>Motilibacter</taxon>
    </lineage>
</organism>
<keyword evidence="10" id="KW-1185">Reference proteome</keyword>
<dbReference type="FunCoup" id="A0A420XL63">
    <property type="interactions" value="1"/>
</dbReference>
<evidence type="ECO:0000256" key="6">
    <source>
        <dbReference type="SAM" id="MobiDB-lite"/>
    </source>
</evidence>
<gene>
    <name evidence="9" type="ORF">CLV35_3342</name>
</gene>
<dbReference type="Pfam" id="PF05140">
    <property type="entry name" value="ResB"/>
    <property type="match status" value="1"/>
</dbReference>
<dbReference type="InterPro" id="IPR023494">
    <property type="entry name" value="Cyt_c_bgen_Ccs1/CcsB/ResB"/>
</dbReference>
<dbReference type="InterPro" id="IPR007816">
    <property type="entry name" value="ResB-like_domain"/>
</dbReference>
<evidence type="ECO:0000313" key="9">
    <source>
        <dbReference type="EMBL" id="RKS69168.1"/>
    </source>
</evidence>
<protein>
    <submittedName>
        <fullName evidence="9">Cytochrome c biogenesis protein</fullName>
    </submittedName>
</protein>
<accession>A0A420XL63</accession>
<keyword evidence="5 7" id="KW-0472">Membrane</keyword>
<evidence type="ECO:0000313" key="10">
    <source>
        <dbReference type="Proteomes" id="UP000281955"/>
    </source>
</evidence>
<reference evidence="9 10" key="1">
    <citation type="submission" date="2018-10" db="EMBL/GenBank/DDBJ databases">
        <title>Genomic Encyclopedia of Archaeal and Bacterial Type Strains, Phase II (KMG-II): from individual species to whole genera.</title>
        <authorList>
            <person name="Goeker M."/>
        </authorList>
    </citation>
    <scope>NUCLEOTIDE SEQUENCE [LARGE SCALE GENOMIC DNA]</scope>
    <source>
        <strain evidence="9 10">RP-AC37</strain>
    </source>
</reference>
<evidence type="ECO:0000256" key="7">
    <source>
        <dbReference type="SAM" id="Phobius"/>
    </source>
</evidence>
<evidence type="ECO:0000256" key="2">
    <source>
        <dbReference type="ARBA" id="ARBA00022692"/>
    </source>
</evidence>
<evidence type="ECO:0000256" key="1">
    <source>
        <dbReference type="ARBA" id="ARBA00004141"/>
    </source>
</evidence>
<comment type="caution">
    <text evidence="9">The sequence shown here is derived from an EMBL/GenBank/DDBJ whole genome shotgun (WGS) entry which is preliminary data.</text>
</comment>
<dbReference type="OrthoDB" id="3949537at2"/>
<feature type="transmembrane region" description="Helical" evidence="7">
    <location>
        <begin position="440"/>
        <end position="459"/>
    </location>
</feature>
<evidence type="ECO:0000256" key="4">
    <source>
        <dbReference type="ARBA" id="ARBA00022989"/>
    </source>
</evidence>
<proteinExistence type="predicted"/>
<dbReference type="RefSeq" id="WP_121194620.1">
    <property type="nucleotide sequence ID" value="NZ_RBWV01000015.1"/>
</dbReference>
<dbReference type="GO" id="GO:0016020">
    <property type="term" value="C:membrane"/>
    <property type="evidence" value="ECO:0007669"/>
    <property type="project" value="UniProtKB-SubCell"/>
</dbReference>
<dbReference type="EMBL" id="RBWV01000015">
    <property type="protein sequence ID" value="RKS69168.1"/>
    <property type="molecule type" value="Genomic_DNA"/>
</dbReference>
<dbReference type="InParanoid" id="A0A420XL63"/>
<feature type="region of interest" description="Disordered" evidence="6">
    <location>
        <begin position="505"/>
        <end position="532"/>
    </location>
</feature>
<evidence type="ECO:0000259" key="8">
    <source>
        <dbReference type="Pfam" id="PF05140"/>
    </source>
</evidence>
<dbReference type="AlphaFoldDB" id="A0A420XL63"/>